<organism evidence="2 3">
    <name type="scientific">Enterobacter asburiae</name>
    <dbReference type="NCBI Taxonomy" id="61645"/>
    <lineage>
        <taxon>Bacteria</taxon>
        <taxon>Pseudomonadati</taxon>
        <taxon>Pseudomonadota</taxon>
        <taxon>Gammaproteobacteria</taxon>
        <taxon>Enterobacterales</taxon>
        <taxon>Enterobacteriaceae</taxon>
        <taxon>Enterobacter</taxon>
        <taxon>Enterobacter cloacae complex</taxon>
    </lineage>
</organism>
<dbReference type="EMBL" id="JABXRP010000008">
    <property type="protein sequence ID" value="MBA8080119.1"/>
    <property type="molecule type" value="Genomic_DNA"/>
</dbReference>
<evidence type="ECO:0000256" key="1">
    <source>
        <dbReference type="SAM" id="MobiDB-lite"/>
    </source>
</evidence>
<dbReference type="AlphaFoldDB" id="A0A7W3HGT7"/>
<dbReference type="Proteomes" id="UP000533461">
    <property type="component" value="Unassembled WGS sequence"/>
</dbReference>
<keyword evidence="2" id="KW-0614">Plasmid</keyword>
<feature type="compositionally biased region" description="Polar residues" evidence="1">
    <location>
        <begin position="181"/>
        <end position="190"/>
    </location>
</feature>
<dbReference type="RefSeq" id="WP_016240226.1">
    <property type="nucleotide sequence ID" value="NZ_CP077411.1"/>
</dbReference>
<accession>A0A7W3HGT7</accession>
<protein>
    <submittedName>
        <fullName evidence="2">Uncharacterized protein</fullName>
    </submittedName>
</protein>
<sequence length="316" mass="36192">MIFIKNGNSFDRINDWTEIQARESYHSRLELTDQQLSDVFGYYDDLPEEIPCGKSSCRTGHKKGFLVLTEDGLETNLGHVCGTKVFGIAFENLATDLEKKANFHRYLTALKEAKKNIFLHYQAKAKIEASEPSLEWVAHKILDLRDSKVVGRAGSQALKRMAALGDGKVLLPRRKTKEEMQLSNVMSQKPSDNEDENAEDNVKPQFIDEVIGIVRNPECLLNDYNIALIFERDIRLVLEELNNCNPDDIPEKKVMSLGLKVSRLNERFQFLQDRFEKACIYLTKENFKPLNHQLHLKKSISNKDKALFSSFVNSLP</sequence>
<reference evidence="2 3" key="1">
    <citation type="submission" date="2020-06" db="EMBL/GenBank/DDBJ databases">
        <title>REHAB project genomes.</title>
        <authorList>
            <person name="Shaw L.P."/>
        </authorList>
    </citation>
    <scope>NUCLEOTIDE SEQUENCE [LARGE SCALE GENOMIC DNA]</scope>
    <source>
        <strain evidence="2 3">RHBSTW-00074</strain>
        <plasmid evidence="2">pRHBSTW-00074_8</plasmid>
    </source>
</reference>
<proteinExistence type="predicted"/>
<evidence type="ECO:0000313" key="3">
    <source>
        <dbReference type="Proteomes" id="UP000533461"/>
    </source>
</evidence>
<feature type="region of interest" description="Disordered" evidence="1">
    <location>
        <begin position="178"/>
        <end position="199"/>
    </location>
</feature>
<name>A0A7W3HGT7_ENTAS</name>
<geneLocation type="plasmid" evidence="2">
    <name>pRHBSTW-00074_8</name>
</geneLocation>
<gene>
    <name evidence="2" type="ORF">HV056_27150</name>
</gene>
<evidence type="ECO:0000313" key="2">
    <source>
        <dbReference type="EMBL" id="MBA8080119.1"/>
    </source>
</evidence>
<comment type="caution">
    <text evidence="2">The sequence shown here is derived from an EMBL/GenBank/DDBJ whole genome shotgun (WGS) entry which is preliminary data.</text>
</comment>